<name>A0A8H4VD37_9HYPO</name>
<keyword evidence="7" id="KW-1185">Reference proteome</keyword>
<comment type="similarity">
    <text evidence="1">Belongs to the glycosyltransferase 15 family.</text>
</comment>
<dbReference type="Proteomes" id="UP000562929">
    <property type="component" value="Unassembled WGS sequence"/>
</dbReference>
<evidence type="ECO:0000256" key="4">
    <source>
        <dbReference type="SAM" id="MobiDB-lite"/>
    </source>
</evidence>
<comment type="caution">
    <text evidence="6">The sequence shown here is derived from an EMBL/GenBank/DDBJ whole genome shotgun (WGS) entry which is preliminary data.</text>
</comment>
<dbReference type="GO" id="GO:0000026">
    <property type="term" value="F:alpha-1,2-mannosyltransferase activity"/>
    <property type="evidence" value="ECO:0007669"/>
    <property type="project" value="TreeGrafter"/>
</dbReference>
<dbReference type="Pfam" id="PF01793">
    <property type="entry name" value="Glyco_transf_15"/>
    <property type="match status" value="1"/>
</dbReference>
<sequence length="331" mass="37933">MASLLRWRQPSWLRWRLLLGITLLVIVDVWMHRRRLAIARPASNLDPSFLLGCQESDFEAAVTEAAAKDGSVARNRGVWCAGDEGYHHMCRFPSDFVYHHSTRRDYKRYWRVNPDITFSCVITYDPFVRMERRRKRHSYTMALWEGEATAPSLSHKLSRYKTERRLFGSALWTAMTGSSFLPWSLRRLWSLLSNPDSHRHDDDRNLCHIWSRTTWASSARMSIVGSFASSLTTAASITSTGVTDKPVHHLAVVMLLRREEVHTSPTGATPTARFSVNPYDPTDESKLEPTVRGRIDGLVAWELACRCNCARSMGSGRCRPICFNRVKRSVM</sequence>
<dbReference type="SUPFAM" id="SSF53448">
    <property type="entry name" value="Nucleotide-diphospho-sugar transferases"/>
    <property type="match status" value="1"/>
</dbReference>
<keyword evidence="2" id="KW-0328">Glycosyltransferase</keyword>
<keyword evidence="5" id="KW-1133">Transmembrane helix</keyword>
<accession>A0A8H4VD37</accession>
<keyword evidence="3 6" id="KW-0808">Transferase</keyword>
<feature type="region of interest" description="Disordered" evidence="4">
    <location>
        <begin position="264"/>
        <end position="286"/>
    </location>
</feature>
<dbReference type="AlphaFoldDB" id="A0A8H4VD37"/>
<dbReference type="InterPro" id="IPR002685">
    <property type="entry name" value="Glyco_trans_15"/>
</dbReference>
<gene>
    <name evidence="6" type="ORF">GQ602_003949</name>
</gene>
<evidence type="ECO:0000313" key="6">
    <source>
        <dbReference type="EMBL" id="KAF4587256.1"/>
    </source>
</evidence>
<dbReference type="GO" id="GO:0006487">
    <property type="term" value="P:protein N-linked glycosylation"/>
    <property type="evidence" value="ECO:0007669"/>
    <property type="project" value="TreeGrafter"/>
</dbReference>
<dbReference type="Gene3D" id="3.90.550.10">
    <property type="entry name" value="Spore Coat Polysaccharide Biosynthesis Protein SpsA, Chain A"/>
    <property type="match status" value="1"/>
</dbReference>
<keyword evidence="5" id="KW-0812">Transmembrane</keyword>
<dbReference type="GO" id="GO:0016020">
    <property type="term" value="C:membrane"/>
    <property type="evidence" value="ECO:0007669"/>
    <property type="project" value="InterPro"/>
</dbReference>
<dbReference type="OrthoDB" id="439943at2759"/>
<keyword evidence="5" id="KW-0472">Membrane</keyword>
<evidence type="ECO:0000256" key="1">
    <source>
        <dbReference type="ARBA" id="ARBA00007677"/>
    </source>
</evidence>
<feature type="transmembrane region" description="Helical" evidence="5">
    <location>
        <begin position="12"/>
        <end position="31"/>
    </location>
</feature>
<protein>
    <submittedName>
        <fullName evidence="6">Glycosyl transferase</fullName>
    </submittedName>
</protein>
<evidence type="ECO:0000256" key="3">
    <source>
        <dbReference type="ARBA" id="ARBA00022679"/>
    </source>
</evidence>
<organism evidence="6 7">
    <name type="scientific">Ophiocordyceps camponoti-floridani</name>
    <dbReference type="NCBI Taxonomy" id="2030778"/>
    <lineage>
        <taxon>Eukaryota</taxon>
        <taxon>Fungi</taxon>
        <taxon>Dikarya</taxon>
        <taxon>Ascomycota</taxon>
        <taxon>Pezizomycotina</taxon>
        <taxon>Sordariomycetes</taxon>
        <taxon>Hypocreomycetidae</taxon>
        <taxon>Hypocreales</taxon>
        <taxon>Ophiocordycipitaceae</taxon>
        <taxon>Ophiocordyceps</taxon>
    </lineage>
</organism>
<dbReference type="PANTHER" id="PTHR31121">
    <property type="entry name" value="ALPHA-1,2 MANNOSYLTRANSFERASE KTR1"/>
    <property type="match status" value="1"/>
</dbReference>
<dbReference type="GO" id="GO:0000032">
    <property type="term" value="P:cell wall mannoprotein biosynthetic process"/>
    <property type="evidence" value="ECO:0007669"/>
    <property type="project" value="TreeGrafter"/>
</dbReference>
<dbReference type="PANTHER" id="PTHR31121:SF2">
    <property type="entry name" value="MANNOSYLTRANSFERASE KTR5-RELATED"/>
    <property type="match status" value="1"/>
</dbReference>
<evidence type="ECO:0000313" key="7">
    <source>
        <dbReference type="Proteomes" id="UP000562929"/>
    </source>
</evidence>
<proteinExistence type="inferred from homology"/>
<dbReference type="EMBL" id="JAACLJ010000004">
    <property type="protein sequence ID" value="KAF4587256.1"/>
    <property type="molecule type" value="Genomic_DNA"/>
</dbReference>
<evidence type="ECO:0000256" key="5">
    <source>
        <dbReference type="SAM" id="Phobius"/>
    </source>
</evidence>
<reference evidence="6 7" key="1">
    <citation type="journal article" date="2020" name="G3 (Bethesda)">
        <title>Genetic Underpinnings of Host Manipulation by Ophiocordyceps as Revealed by Comparative Transcriptomics.</title>
        <authorList>
            <person name="Will I."/>
            <person name="Das B."/>
            <person name="Trinh T."/>
            <person name="Brachmann A."/>
            <person name="Ohm R.A."/>
            <person name="de Bekker C."/>
        </authorList>
    </citation>
    <scope>NUCLEOTIDE SEQUENCE [LARGE SCALE GENOMIC DNA]</scope>
    <source>
        <strain evidence="6 7">EC05</strain>
    </source>
</reference>
<dbReference type="GO" id="GO:0005794">
    <property type="term" value="C:Golgi apparatus"/>
    <property type="evidence" value="ECO:0007669"/>
    <property type="project" value="TreeGrafter"/>
</dbReference>
<feature type="compositionally biased region" description="Polar residues" evidence="4">
    <location>
        <begin position="264"/>
        <end position="274"/>
    </location>
</feature>
<dbReference type="InterPro" id="IPR029044">
    <property type="entry name" value="Nucleotide-diphossugar_trans"/>
</dbReference>
<evidence type="ECO:0000256" key="2">
    <source>
        <dbReference type="ARBA" id="ARBA00022676"/>
    </source>
</evidence>